<keyword evidence="3" id="KW-0808">Transferase</keyword>
<dbReference type="SUPFAM" id="SSF141523">
    <property type="entry name" value="L,D-transpeptidase catalytic domain-like"/>
    <property type="match status" value="1"/>
</dbReference>
<dbReference type="GO" id="GO:0004180">
    <property type="term" value="F:carboxypeptidase activity"/>
    <property type="evidence" value="ECO:0007669"/>
    <property type="project" value="UniProtKB-ARBA"/>
</dbReference>
<dbReference type="InterPro" id="IPR038063">
    <property type="entry name" value="Transpep_catalytic_dom"/>
</dbReference>
<organism evidence="9 10">
    <name type="scientific">Luteolibacter yonseiensis</name>
    <dbReference type="NCBI Taxonomy" id="1144680"/>
    <lineage>
        <taxon>Bacteria</taxon>
        <taxon>Pseudomonadati</taxon>
        <taxon>Verrucomicrobiota</taxon>
        <taxon>Verrucomicrobiia</taxon>
        <taxon>Verrucomicrobiales</taxon>
        <taxon>Verrucomicrobiaceae</taxon>
        <taxon>Luteolibacter</taxon>
    </lineage>
</organism>
<dbReference type="GO" id="GO:0009252">
    <property type="term" value="P:peptidoglycan biosynthetic process"/>
    <property type="evidence" value="ECO:0007669"/>
    <property type="project" value="UniProtKB-KW"/>
</dbReference>
<dbReference type="GO" id="GO:0071555">
    <property type="term" value="P:cell wall organization"/>
    <property type="evidence" value="ECO:0007669"/>
    <property type="project" value="UniProtKB-UniRule"/>
</dbReference>
<evidence type="ECO:0000313" key="10">
    <source>
        <dbReference type="Proteomes" id="UP000600139"/>
    </source>
</evidence>
<protein>
    <submittedName>
        <fullName evidence="9">Murein L,D-transpeptidase</fullName>
    </submittedName>
</protein>
<comment type="caution">
    <text evidence="9">The sequence shown here is derived from an EMBL/GenBank/DDBJ whole genome shotgun (WGS) entry which is preliminary data.</text>
</comment>
<comment type="pathway">
    <text evidence="1 7">Cell wall biogenesis; peptidoglycan biosynthesis.</text>
</comment>
<gene>
    <name evidence="9" type="ORF">JIN84_04420</name>
</gene>
<evidence type="ECO:0000256" key="6">
    <source>
        <dbReference type="ARBA" id="ARBA00023316"/>
    </source>
</evidence>
<feature type="domain" description="L,D-TPase catalytic" evidence="8">
    <location>
        <begin position="64"/>
        <end position="196"/>
    </location>
</feature>
<feature type="active site" description="Proton donor/acceptor" evidence="7">
    <location>
        <position position="157"/>
    </location>
</feature>
<keyword evidence="4 7" id="KW-0133">Cell shape</keyword>
<evidence type="ECO:0000256" key="1">
    <source>
        <dbReference type="ARBA" id="ARBA00004752"/>
    </source>
</evidence>
<dbReference type="CDD" id="cd16913">
    <property type="entry name" value="YkuD_like"/>
    <property type="match status" value="1"/>
</dbReference>
<keyword evidence="6 7" id="KW-0961">Cell wall biogenesis/degradation</keyword>
<dbReference type="PROSITE" id="PS52029">
    <property type="entry name" value="LD_TPASE"/>
    <property type="match status" value="1"/>
</dbReference>
<dbReference type="RefSeq" id="WP_200349795.1">
    <property type="nucleotide sequence ID" value="NZ_BAABHZ010000010.1"/>
</dbReference>
<dbReference type="EMBL" id="JAENIK010000004">
    <property type="protein sequence ID" value="MBK1814846.1"/>
    <property type="molecule type" value="Genomic_DNA"/>
</dbReference>
<dbReference type="Pfam" id="PF03734">
    <property type="entry name" value="YkuD"/>
    <property type="match status" value="1"/>
</dbReference>
<evidence type="ECO:0000259" key="8">
    <source>
        <dbReference type="PROSITE" id="PS52029"/>
    </source>
</evidence>
<reference evidence="9" key="1">
    <citation type="submission" date="2021-01" db="EMBL/GenBank/DDBJ databases">
        <title>Modified the classification status of verrucomicrobia.</title>
        <authorList>
            <person name="Feng X."/>
        </authorList>
    </citation>
    <scope>NUCLEOTIDE SEQUENCE</scope>
    <source>
        <strain evidence="9">JCM 18052</strain>
    </source>
</reference>
<dbReference type="PANTHER" id="PTHR36699">
    <property type="entry name" value="LD-TRANSPEPTIDASE"/>
    <property type="match status" value="1"/>
</dbReference>
<dbReference type="InterPro" id="IPR005490">
    <property type="entry name" value="LD_TPept_cat_dom"/>
</dbReference>
<dbReference type="Proteomes" id="UP000600139">
    <property type="component" value="Unassembled WGS sequence"/>
</dbReference>
<proteinExistence type="inferred from homology"/>
<dbReference type="GO" id="GO:0016740">
    <property type="term" value="F:transferase activity"/>
    <property type="evidence" value="ECO:0007669"/>
    <property type="project" value="UniProtKB-KW"/>
</dbReference>
<name>A0A934R214_9BACT</name>
<dbReference type="PROSITE" id="PS51257">
    <property type="entry name" value="PROKAR_LIPOPROTEIN"/>
    <property type="match status" value="1"/>
</dbReference>
<evidence type="ECO:0000256" key="4">
    <source>
        <dbReference type="ARBA" id="ARBA00022960"/>
    </source>
</evidence>
<evidence type="ECO:0000313" key="9">
    <source>
        <dbReference type="EMBL" id="MBK1814846.1"/>
    </source>
</evidence>
<evidence type="ECO:0000256" key="3">
    <source>
        <dbReference type="ARBA" id="ARBA00022679"/>
    </source>
</evidence>
<dbReference type="PANTHER" id="PTHR36699:SF1">
    <property type="entry name" value="L,D-TRANSPEPTIDASE YAFK-RELATED"/>
    <property type="match status" value="1"/>
</dbReference>
<dbReference type="GO" id="GO:0008360">
    <property type="term" value="P:regulation of cell shape"/>
    <property type="evidence" value="ECO:0007669"/>
    <property type="project" value="UniProtKB-UniRule"/>
</dbReference>
<dbReference type="AlphaFoldDB" id="A0A934R214"/>
<comment type="similarity">
    <text evidence="2">Belongs to the YkuD family.</text>
</comment>
<feature type="active site" description="Nucleophile" evidence="7">
    <location>
        <position position="165"/>
    </location>
</feature>
<keyword evidence="10" id="KW-1185">Reference proteome</keyword>
<keyword evidence="5 7" id="KW-0573">Peptidoglycan synthesis</keyword>
<evidence type="ECO:0000256" key="2">
    <source>
        <dbReference type="ARBA" id="ARBA00005992"/>
    </source>
</evidence>
<evidence type="ECO:0000256" key="7">
    <source>
        <dbReference type="PROSITE-ProRule" id="PRU01373"/>
    </source>
</evidence>
<evidence type="ECO:0000256" key="5">
    <source>
        <dbReference type="ARBA" id="ARBA00022984"/>
    </source>
</evidence>
<sequence>MKPFVILTLSGLLSLASCEEKQPTPVIDHTIPAGPRRAAAAAANVSPGLKRDLAAVGLEFGAPVFLRALKRERVLELFVLNRSTEKYDLFRSYHIAGTSGDLGPKLAEGDGQVPEGFYFVPPAAMKPDSQYHLAFNIGFPNSYDAALDRTGSAIMIHGNSISIGCLAMTDEKIEEIYTLCSAAHQGGLPFFRVHIFPFRMTEEAMAASAASPHAEFWKNLKEGYDLFEKNHIPPDVTAADGKYRFE</sequence>
<accession>A0A934R214</accession>